<organism evidence="2 3">
    <name type="scientific">Coccidioides posadasii RMSCC 3488</name>
    <dbReference type="NCBI Taxonomy" id="454284"/>
    <lineage>
        <taxon>Eukaryota</taxon>
        <taxon>Fungi</taxon>
        <taxon>Dikarya</taxon>
        <taxon>Ascomycota</taxon>
        <taxon>Pezizomycotina</taxon>
        <taxon>Eurotiomycetes</taxon>
        <taxon>Eurotiomycetidae</taxon>
        <taxon>Onygenales</taxon>
        <taxon>Onygenaceae</taxon>
        <taxon>Coccidioides</taxon>
    </lineage>
</organism>
<feature type="region of interest" description="Disordered" evidence="1">
    <location>
        <begin position="128"/>
        <end position="159"/>
    </location>
</feature>
<accession>A0A0J6FJL0</accession>
<feature type="region of interest" description="Disordered" evidence="1">
    <location>
        <begin position="1"/>
        <end position="75"/>
    </location>
</feature>
<feature type="compositionally biased region" description="Low complexity" evidence="1">
    <location>
        <begin position="38"/>
        <end position="50"/>
    </location>
</feature>
<feature type="compositionally biased region" description="Basic and acidic residues" evidence="1">
    <location>
        <begin position="15"/>
        <end position="29"/>
    </location>
</feature>
<dbReference type="EMBL" id="DS268111">
    <property type="protein sequence ID" value="KMM69034.1"/>
    <property type="molecule type" value="Genomic_DNA"/>
</dbReference>
<evidence type="ECO:0000313" key="2">
    <source>
        <dbReference type="EMBL" id="KMM69034.1"/>
    </source>
</evidence>
<evidence type="ECO:0000313" key="3">
    <source>
        <dbReference type="Proteomes" id="UP000054567"/>
    </source>
</evidence>
<dbReference type="Proteomes" id="UP000054567">
    <property type="component" value="Unassembled WGS sequence"/>
</dbReference>
<proteinExistence type="predicted"/>
<protein>
    <submittedName>
        <fullName evidence="2">Uncharacterized protein</fullName>
    </submittedName>
</protein>
<reference evidence="2 3" key="1">
    <citation type="submission" date="2007-06" db="EMBL/GenBank/DDBJ databases">
        <title>The Genome Sequence of Coccidioides posadasii RMSCC_3488.</title>
        <authorList>
            <consortium name="Coccidioides Genome Resources Consortium"/>
            <consortium name="The Broad Institute Genome Sequencing Platform"/>
            <person name="Henn M.R."/>
            <person name="Sykes S."/>
            <person name="Young S."/>
            <person name="Jaffe D."/>
            <person name="Berlin A."/>
            <person name="Alvarez P."/>
            <person name="Butler J."/>
            <person name="Gnerre S."/>
            <person name="Grabherr M."/>
            <person name="Mauceli E."/>
            <person name="Brockman W."/>
            <person name="Kodira C."/>
            <person name="Alvarado L."/>
            <person name="Zeng Q."/>
            <person name="Crawford M."/>
            <person name="Antoine C."/>
            <person name="Devon K."/>
            <person name="Galgiani J."/>
            <person name="Orsborn K."/>
            <person name="Lewis M.L."/>
            <person name="Nusbaum C."/>
            <person name="Galagan J."/>
            <person name="Birren B."/>
        </authorList>
    </citation>
    <scope>NUCLEOTIDE SEQUENCE [LARGE SCALE GENOMIC DNA]</scope>
    <source>
        <strain evidence="2 3">RMSCC 3488</strain>
    </source>
</reference>
<sequence>MAPPRQRGTAAGGLDDSRSEASTGQRERQTGATKGRRAGNTAASVAATASKDARQPQPEAVVGDPEQGTVENPGINWSSMPLSVLHQYRYVHKLQCPSAFSSRINPILLSRGIGYRSPTAIAMRNAQKVAKKNGDKGKNFQPSSSKNPKDFKSTTGEGLQRSRIGTAYGRVSKEHLASAGAPIYVMFNGESLKVFDGLWTLIASMKSKGGHYLSQDVINELQLDLEGPEP</sequence>
<name>A0A0J6FJL0_COCPO</name>
<dbReference type="VEuPathDB" id="FungiDB:CPAG_05357"/>
<dbReference type="OrthoDB" id="510958at2759"/>
<gene>
    <name evidence="2" type="ORF">CPAG_05357</name>
</gene>
<reference evidence="3" key="3">
    <citation type="journal article" date="2010" name="Genome Res.">
        <title>Population genomic sequencing of Coccidioides fungi reveals recent hybridization and transposon control.</title>
        <authorList>
            <person name="Neafsey D.E."/>
            <person name="Barker B.M."/>
            <person name="Sharpton T.J."/>
            <person name="Stajich J.E."/>
            <person name="Park D.J."/>
            <person name="Whiston E."/>
            <person name="Hung C.-Y."/>
            <person name="McMahan C."/>
            <person name="White J."/>
            <person name="Sykes S."/>
            <person name="Heiman D."/>
            <person name="Young S."/>
            <person name="Zeng Q."/>
            <person name="Abouelleil A."/>
            <person name="Aftuck L."/>
            <person name="Bessette D."/>
            <person name="Brown A."/>
            <person name="FitzGerald M."/>
            <person name="Lui A."/>
            <person name="Macdonald J.P."/>
            <person name="Priest M."/>
            <person name="Orbach M.J."/>
            <person name="Galgiani J.N."/>
            <person name="Kirkland T.N."/>
            <person name="Cole G.T."/>
            <person name="Birren B.W."/>
            <person name="Henn M.R."/>
            <person name="Taylor J.W."/>
            <person name="Rounsley S.D."/>
        </authorList>
    </citation>
    <scope>NUCLEOTIDE SEQUENCE [LARGE SCALE GENOMIC DNA]</scope>
    <source>
        <strain evidence="3">RMSCC 3488</strain>
    </source>
</reference>
<dbReference type="AlphaFoldDB" id="A0A0J6FJL0"/>
<reference evidence="3" key="2">
    <citation type="journal article" date="2009" name="Genome Res.">
        <title>Comparative genomic analyses of the human fungal pathogens Coccidioides and their relatives.</title>
        <authorList>
            <person name="Sharpton T.J."/>
            <person name="Stajich J.E."/>
            <person name="Rounsley S.D."/>
            <person name="Gardner M.J."/>
            <person name="Wortman J.R."/>
            <person name="Jordar V.S."/>
            <person name="Maiti R."/>
            <person name="Kodira C.D."/>
            <person name="Neafsey D.E."/>
            <person name="Zeng Q."/>
            <person name="Hung C.-Y."/>
            <person name="McMahan C."/>
            <person name="Muszewska A."/>
            <person name="Grynberg M."/>
            <person name="Mandel M.A."/>
            <person name="Kellner E.M."/>
            <person name="Barker B.M."/>
            <person name="Galgiani J.N."/>
            <person name="Orbach M.J."/>
            <person name="Kirkland T.N."/>
            <person name="Cole G.T."/>
            <person name="Henn M.R."/>
            <person name="Birren B.W."/>
            <person name="Taylor J.W."/>
        </authorList>
    </citation>
    <scope>NUCLEOTIDE SEQUENCE [LARGE SCALE GENOMIC DNA]</scope>
    <source>
        <strain evidence="3">RMSCC 3488</strain>
    </source>
</reference>
<evidence type="ECO:0000256" key="1">
    <source>
        <dbReference type="SAM" id="MobiDB-lite"/>
    </source>
</evidence>